<dbReference type="PANTHER" id="PTHR46492:SF1">
    <property type="entry name" value="DYNEIN AXONEMAL ASSEMBLY FACTOR 4"/>
    <property type="match status" value="1"/>
</dbReference>
<dbReference type="InterPro" id="IPR052004">
    <property type="entry name" value="Dynein_assembly_factor_4"/>
</dbReference>
<dbReference type="EMBL" id="CAXKWB010081245">
    <property type="protein sequence ID" value="CAL4205746.1"/>
    <property type="molecule type" value="Genomic_DNA"/>
</dbReference>
<dbReference type="InterPro" id="IPR008978">
    <property type="entry name" value="HSP20-like_chaperone"/>
</dbReference>
<protein>
    <recommendedName>
        <fullName evidence="1">CS domain-containing protein</fullName>
    </recommendedName>
</protein>
<comment type="caution">
    <text evidence="2">The sequence shown here is derived from an EMBL/GenBank/DDBJ whole genome shotgun (WGS) entry which is preliminary data.</text>
</comment>
<dbReference type="PROSITE" id="PS51203">
    <property type="entry name" value="CS"/>
    <property type="match status" value="1"/>
</dbReference>
<dbReference type="PANTHER" id="PTHR46492">
    <property type="entry name" value="DYNEIN ASSEMBLY FACTOR 4, AXONEMAL"/>
    <property type="match status" value="1"/>
</dbReference>
<proteinExistence type="predicted"/>
<dbReference type="GO" id="GO:0036159">
    <property type="term" value="P:inner dynein arm assembly"/>
    <property type="evidence" value="ECO:0007669"/>
    <property type="project" value="TreeGrafter"/>
</dbReference>
<dbReference type="GO" id="GO:0036158">
    <property type="term" value="P:outer dynein arm assembly"/>
    <property type="evidence" value="ECO:0007669"/>
    <property type="project" value="TreeGrafter"/>
</dbReference>
<evidence type="ECO:0000313" key="2">
    <source>
        <dbReference type="EMBL" id="CAL4205746.1"/>
    </source>
</evidence>
<sequence>MPICIKDFDWTQTSEKISLSLDLRKTSPKNVDIVYTNSYLKVSFPPYIFEAFLSNLIEAEKSIAQITNGNIEFALHKTVPEQEWKELCLKLDKKRSQELREAAILEIQQQQQGRDKQKKEEKNNRERFAVSKQIEADDISREERKKIIAKQKEDFLKEPNIAPLLKGE</sequence>
<dbReference type="InterPro" id="IPR007052">
    <property type="entry name" value="CS_dom"/>
</dbReference>
<reference evidence="2 3" key="1">
    <citation type="submission" date="2024-05" db="EMBL/GenBank/DDBJ databases">
        <authorList>
            <person name="Wallberg A."/>
        </authorList>
    </citation>
    <scope>NUCLEOTIDE SEQUENCE [LARGE SCALE GENOMIC DNA]</scope>
</reference>
<evidence type="ECO:0000313" key="3">
    <source>
        <dbReference type="Proteomes" id="UP001497623"/>
    </source>
</evidence>
<gene>
    <name evidence="2" type="ORF">MNOR_LOCUS37952</name>
</gene>
<name>A0AAV2SIX4_MEGNR</name>
<evidence type="ECO:0000259" key="1">
    <source>
        <dbReference type="PROSITE" id="PS51203"/>
    </source>
</evidence>
<accession>A0AAV2SIX4</accession>
<feature type="non-terminal residue" evidence="2">
    <location>
        <position position="168"/>
    </location>
</feature>
<feature type="domain" description="CS" evidence="1">
    <location>
        <begin position="3"/>
        <end position="88"/>
    </location>
</feature>
<organism evidence="2 3">
    <name type="scientific">Meganyctiphanes norvegica</name>
    <name type="common">Northern krill</name>
    <name type="synonym">Thysanopoda norvegica</name>
    <dbReference type="NCBI Taxonomy" id="48144"/>
    <lineage>
        <taxon>Eukaryota</taxon>
        <taxon>Metazoa</taxon>
        <taxon>Ecdysozoa</taxon>
        <taxon>Arthropoda</taxon>
        <taxon>Crustacea</taxon>
        <taxon>Multicrustacea</taxon>
        <taxon>Malacostraca</taxon>
        <taxon>Eumalacostraca</taxon>
        <taxon>Eucarida</taxon>
        <taxon>Euphausiacea</taxon>
        <taxon>Euphausiidae</taxon>
        <taxon>Meganyctiphanes</taxon>
    </lineage>
</organism>
<dbReference type="Gene3D" id="2.60.40.790">
    <property type="match status" value="1"/>
</dbReference>
<dbReference type="Proteomes" id="UP001497623">
    <property type="component" value="Unassembled WGS sequence"/>
</dbReference>
<keyword evidence="3" id="KW-1185">Reference proteome</keyword>
<dbReference type="GO" id="GO:0003341">
    <property type="term" value="P:cilium movement"/>
    <property type="evidence" value="ECO:0007669"/>
    <property type="project" value="TreeGrafter"/>
</dbReference>
<dbReference type="AlphaFoldDB" id="A0AAV2SIX4"/>
<dbReference type="Pfam" id="PF04969">
    <property type="entry name" value="CS"/>
    <property type="match status" value="1"/>
</dbReference>
<dbReference type="SUPFAM" id="SSF49764">
    <property type="entry name" value="HSP20-like chaperones"/>
    <property type="match status" value="1"/>
</dbReference>